<dbReference type="AlphaFoldDB" id="A0A2V3ITT7"/>
<evidence type="ECO:0000313" key="2">
    <source>
        <dbReference type="EMBL" id="PXF45535.1"/>
    </source>
</evidence>
<accession>A0A2V3ITT7</accession>
<gene>
    <name evidence="2" type="ORF">BWQ96_04737</name>
</gene>
<protein>
    <submittedName>
        <fullName evidence="2">Uncharacterized protein</fullName>
    </submittedName>
</protein>
<name>A0A2V3ITT7_9FLOR</name>
<keyword evidence="3" id="KW-1185">Reference proteome</keyword>
<proteinExistence type="predicted"/>
<reference evidence="2 3" key="1">
    <citation type="journal article" date="2018" name="Mol. Biol. Evol.">
        <title>Analysis of the draft genome of the red seaweed Gracilariopsis chorda provides insights into genome size evolution in Rhodophyta.</title>
        <authorList>
            <person name="Lee J."/>
            <person name="Yang E.C."/>
            <person name="Graf L."/>
            <person name="Yang J.H."/>
            <person name="Qiu H."/>
            <person name="Zel Zion U."/>
            <person name="Chan C.X."/>
            <person name="Stephens T.G."/>
            <person name="Weber A.P.M."/>
            <person name="Boo G.H."/>
            <person name="Boo S.M."/>
            <person name="Kim K.M."/>
            <person name="Shin Y."/>
            <person name="Jung M."/>
            <person name="Lee S.J."/>
            <person name="Yim H.S."/>
            <person name="Lee J.H."/>
            <person name="Bhattacharya D."/>
            <person name="Yoon H.S."/>
        </authorList>
    </citation>
    <scope>NUCLEOTIDE SEQUENCE [LARGE SCALE GENOMIC DNA]</scope>
    <source>
        <strain evidence="2 3">SKKU-2015</strain>
        <tissue evidence="2">Whole body</tissue>
    </source>
</reference>
<dbReference type="Proteomes" id="UP000247409">
    <property type="component" value="Unassembled WGS sequence"/>
</dbReference>
<dbReference type="EMBL" id="NBIV01000059">
    <property type="protein sequence ID" value="PXF45535.1"/>
    <property type="molecule type" value="Genomic_DNA"/>
</dbReference>
<evidence type="ECO:0000256" key="1">
    <source>
        <dbReference type="SAM" id="MobiDB-lite"/>
    </source>
</evidence>
<feature type="compositionally biased region" description="Polar residues" evidence="1">
    <location>
        <begin position="106"/>
        <end position="117"/>
    </location>
</feature>
<comment type="caution">
    <text evidence="2">The sequence shown here is derived from an EMBL/GenBank/DDBJ whole genome shotgun (WGS) entry which is preliminary data.</text>
</comment>
<feature type="region of interest" description="Disordered" evidence="1">
    <location>
        <begin position="97"/>
        <end position="117"/>
    </location>
</feature>
<sequence length="117" mass="12201">MAASIALQLKIHNRMCLSSSEINEKLGKLMEQAALLGGFKTECVGTDDVGRVGNTPNSTNTLIGNTSSYQLTAENEANIQVQDTSILPTTSGLSSSITNIGDADANENQNASSGALR</sequence>
<evidence type="ECO:0000313" key="3">
    <source>
        <dbReference type="Proteomes" id="UP000247409"/>
    </source>
</evidence>
<organism evidence="2 3">
    <name type="scientific">Gracilariopsis chorda</name>
    <dbReference type="NCBI Taxonomy" id="448386"/>
    <lineage>
        <taxon>Eukaryota</taxon>
        <taxon>Rhodophyta</taxon>
        <taxon>Florideophyceae</taxon>
        <taxon>Rhodymeniophycidae</taxon>
        <taxon>Gracilariales</taxon>
        <taxon>Gracilariaceae</taxon>
        <taxon>Gracilariopsis</taxon>
    </lineage>
</organism>